<keyword evidence="1" id="KW-1133">Transmembrane helix</keyword>
<feature type="transmembrane region" description="Helical" evidence="1">
    <location>
        <begin position="38"/>
        <end position="60"/>
    </location>
</feature>
<evidence type="ECO:0000313" key="4">
    <source>
        <dbReference type="Proteomes" id="UP000070063"/>
    </source>
</evidence>
<gene>
    <name evidence="3" type="ORF">FO454_04135</name>
    <name evidence="2" type="ORF">HMPREF3225_01599</name>
</gene>
<evidence type="ECO:0000313" key="2">
    <source>
        <dbReference type="EMBL" id="KXA37533.1"/>
    </source>
</evidence>
<keyword evidence="5" id="KW-1185">Reference proteome</keyword>
<reference evidence="3 5" key="2">
    <citation type="submission" date="2019-07" db="EMBL/GenBank/DDBJ databases">
        <title>Comparative genome analysis of staphylococcus lugdunensis shows clonal complex-dependent diversity of the putative virulence factor, ess/type vii locus.</title>
        <authorList>
            <person name="Lebeurre J."/>
            <person name="Dahyot S."/>
            <person name="Diene S."/>
            <person name="Paulay A."/>
            <person name="Aubourg M."/>
            <person name="Argemi X."/>
            <person name="Giard J.-C."/>
            <person name="Tournier I."/>
            <person name="Francois P."/>
            <person name="Pestel-Caron M."/>
        </authorList>
    </citation>
    <scope>NUCLEOTIDE SEQUENCE [LARGE SCALE GENOMIC DNA]</scope>
    <source>
        <strain evidence="3 5">SL13</strain>
    </source>
</reference>
<name>A0ABD4EER2_STALU</name>
<dbReference type="Proteomes" id="UP000325462">
    <property type="component" value="Chromosome"/>
</dbReference>
<proteinExistence type="predicted"/>
<protein>
    <submittedName>
        <fullName evidence="2">Uncharacterized protein</fullName>
    </submittedName>
</protein>
<evidence type="ECO:0000256" key="1">
    <source>
        <dbReference type="SAM" id="Phobius"/>
    </source>
</evidence>
<dbReference type="Proteomes" id="UP000070063">
    <property type="component" value="Unassembled WGS sequence"/>
</dbReference>
<feature type="transmembrane region" description="Helical" evidence="1">
    <location>
        <begin position="67"/>
        <end position="87"/>
    </location>
</feature>
<dbReference type="EMBL" id="LRQI01000073">
    <property type="protein sequence ID" value="KXA37533.1"/>
    <property type="molecule type" value="Genomic_DNA"/>
</dbReference>
<reference evidence="2 4" key="1">
    <citation type="submission" date="2016-01" db="EMBL/GenBank/DDBJ databases">
        <authorList>
            <person name="Mitreva M."/>
            <person name="Pepin K.H."/>
            <person name="Mihindukulasuriya K.A."/>
            <person name="Fulton R."/>
            <person name="Fronick C."/>
            <person name="O'Laughlin M."/>
            <person name="Miner T."/>
            <person name="Herter B."/>
            <person name="Rosa B.A."/>
            <person name="Cordes M."/>
            <person name="Tomlinson C."/>
            <person name="Wollam A."/>
            <person name="Palsikar V.B."/>
            <person name="Mardis E.R."/>
            <person name="Wilson R.K."/>
        </authorList>
    </citation>
    <scope>NUCLEOTIDE SEQUENCE [LARGE SCALE GENOMIC DNA]</scope>
    <source>
        <strain evidence="2 4">MJR7738</strain>
    </source>
</reference>
<evidence type="ECO:0000313" key="5">
    <source>
        <dbReference type="Proteomes" id="UP000325462"/>
    </source>
</evidence>
<organism evidence="2 4">
    <name type="scientific">Staphylococcus lugdunensis</name>
    <dbReference type="NCBI Taxonomy" id="28035"/>
    <lineage>
        <taxon>Bacteria</taxon>
        <taxon>Bacillati</taxon>
        <taxon>Bacillota</taxon>
        <taxon>Bacilli</taxon>
        <taxon>Bacillales</taxon>
        <taxon>Staphylococcaceae</taxon>
        <taxon>Staphylococcus</taxon>
    </lineage>
</organism>
<sequence>MKQSRFFNMATIIFTLISAFIVYTTLFTNLYNNTLFSFWYWPGAIILFITLALTIISIYFGKHTVLYILLFILNIIMLVIFTAPIILA</sequence>
<dbReference type="EMBL" id="CP041722">
    <property type="protein sequence ID" value="QEX38158.1"/>
    <property type="molecule type" value="Genomic_DNA"/>
</dbReference>
<evidence type="ECO:0000313" key="3">
    <source>
        <dbReference type="EMBL" id="QEX38158.1"/>
    </source>
</evidence>
<keyword evidence="1" id="KW-0812">Transmembrane</keyword>
<accession>A0ABD4EER2</accession>
<dbReference type="AlphaFoldDB" id="A0ABD4EER2"/>
<keyword evidence="1" id="KW-0472">Membrane</keyword>
<feature type="transmembrane region" description="Helical" evidence="1">
    <location>
        <begin position="7"/>
        <end position="26"/>
    </location>
</feature>